<dbReference type="InterPro" id="IPR013563">
    <property type="entry name" value="Oligopep_ABC_C"/>
</dbReference>
<keyword evidence="4 7" id="KW-0067">ATP-binding</keyword>
<dbReference type="AlphaFoldDB" id="A0A0D8B8T7"/>
<keyword evidence="3" id="KW-0547">Nucleotide-binding</keyword>
<dbReference type="InterPro" id="IPR017871">
    <property type="entry name" value="ABC_transporter-like_CS"/>
</dbReference>
<dbReference type="GO" id="GO:0055085">
    <property type="term" value="P:transmembrane transport"/>
    <property type="evidence" value="ECO:0007669"/>
    <property type="project" value="UniProtKB-ARBA"/>
</dbReference>
<dbReference type="InterPro" id="IPR050319">
    <property type="entry name" value="ABC_transp_ATP-bind"/>
</dbReference>
<dbReference type="PROSITE" id="PS50893">
    <property type="entry name" value="ABC_TRANSPORTER_2"/>
    <property type="match status" value="2"/>
</dbReference>
<dbReference type="PATRIC" id="fig|1502723.3.peg.6732"/>
<feature type="compositionally biased region" description="Low complexity" evidence="5">
    <location>
        <begin position="1"/>
        <end position="14"/>
    </location>
</feature>
<accession>A0A0D8B8T7</accession>
<dbReference type="GO" id="GO:0016887">
    <property type="term" value="F:ATP hydrolysis activity"/>
    <property type="evidence" value="ECO:0007669"/>
    <property type="project" value="InterPro"/>
</dbReference>
<evidence type="ECO:0000256" key="4">
    <source>
        <dbReference type="ARBA" id="ARBA00022840"/>
    </source>
</evidence>
<dbReference type="EMBL" id="JYFN01000085">
    <property type="protein sequence ID" value="KJE19777.1"/>
    <property type="molecule type" value="Genomic_DNA"/>
</dbReference>
<organism evidence="7 8">
    <name type="scientific">Frankia torreyi</name>
    <dbReference type="NCBI Taxonomy" id="1856"/>
    <lineage>
        <taxon>Bacteria</taxon>
        <taxon>Bacillati</taxon>
        <taxon>Actinomycetota</taxon>
        <taxon>Actinomycetes</taxon>
        <taxon>Frankiales</taxon>
        <taxon>Frankiaceae</taxon>
        <taxon>Frankia</taxon>
    </lineage>
</organism>
<comment type="similarity">
    <text evidence="1">Belongs to the ABC transporter superfamily.</text>
</comment>
<reference evidence="7 8" key="2">
    <citation type="journal article" date="2016" name="Genome Announc.">
        <title>Permanent Draft Genome Sequences for Two Variants of Frankia sp. Strain CpI1, the First Frankia Strain Isolated from Root Nodules of Comptonia peregrina.</title>
        <authorList>
            <person name="Oshone R."/>
            <person name="Hurst S.G.IV."/>
            <person name="Abebe-Akele F."/>
            <person name="Simpson S."/>
            <person name="Morris K."/>
            <person name="Thomas W.K."/>
            <person name="Tisa L.S."/>
        </authorList>
    </citation>
    <scope>NUCLEOTIDE SEQUENCE [LARGE SCALE GENOMIC DNA]</scope>
    <source>
        <strain evidence="8">CpI1-S</strain>
    </source>
</reference>
<dbReference type="Proteomes" id="UP000032545">
    <property type="component" value="Unassembled WGS sequence"/>
</dbReference>
<feature type="domain" description="ABC transporter" evidence="6">
    <location>
        <begin position="86"/>
        <end position="334"/>
    </location>
</feature>
<evidence type="ECO:0000256" key="2">
    <source>
        <dbReference type="ARBA" id="ARBA00022448"/>
    </source>
</evidence>
<dbReference type="Pfam" id="PF08352">
    <property type="entry name" value="oligo_HPY"/>
    <property type="match status" value="2"/>
</dbReference>
<dbReference type="FunFam" id="3.40.50.300:FF:000016">
    <property type="entry name" value="Oligopeptide ABC transporter ATP-binding component"/>
    <property type="match status" value="1"/>
</dbReference>
<dbReference type="InterPro" id="IPR027417">
    <property type="entry name" value="P-loop_NTPase"/>
</dbReference>
<dbReference type="PANTHER" id="PTHR43776:SF7">
    <property type="entry name" value="D,D-DIPEPTIDE TRANSPORT ATP-BINDING PROTEIN DDPF-RELATED"/>
    <property type="match status" value="1"/>
</dbReference>
<name>A0A0D8B8T7_9ACTN</name>
<dbReference type="InterPro" id="IPR003593">
    <property type="entry name" value="AAA+_ATPase"/>
</dbReference>
<dbReference type="PROSITE" id="PS00211">
    <property type="entry name" value="ABC_TRANSPORTER_1"/>
    <property type="match status" value="1"/>
</dbReference>
<protein>
    <submittedName>
        <fullName evidence="7">Oligopeptide/dipeptide ABC transporter, ATP-binding protein</fullName>
    </submittedName>
</protein>
<keyword evidence="2" id="KW-0813">Transport</keyword>
<evidence type="ECO:0000256" key="3">
    <source>
        <dbReference type="ARBA" id="ARBA00022741"/>
    </source>
</evidence>
<dbReference type="SUPFAM" id="SSF52540">
    <property type="entry name" value="P-loop containing nucleoside triphosphate hydrolases"/>
    <property type="match status" value="2"/>
</dbReference>
<evidence type="ECO:0000259" key="6">
    <source>
        <dbReference type="PROSITE" id="PS50893"/>
    </source>
</evidence>
<reference evidence="8" key="1">
    <citation type="submission" date="2015-02" db="EMBL/GenBank/DDBJ databases">
        <title>Draft Genome of Frankia sp. CpI1-S.</title>
        <authorList>
            <person name="Oshone R.T."/>
            <person name="Ngom M."/>
            <person name="Ghodhbane-Gtari F."/>
            <person name="Gtari M."/>
            <person name="Morris K."/>
            <person name="Thomas K."/>
            <person name="Sen A."/>
            <person name="Tisa L.S."/>
        </authorList>
    </citation>
    <scope>NUCLEOTIDE SEQUENCE [LARGE SCALE GENOMIC DNA]</scope>
    <source>
        <strain evidence="8">CpI1-S</strain>
    </source>
</reference>
<sequence length="685" mass="71465">MSDPSGAPAPAALAPVPPASVPPVHSSQAPGAVIATDVPSAASPPTDVPGAASLPTDVPSAASLPTDGPSTAARPDVPTDDPLLVVEGLSVTFDARSARPVQAVRDVSFTLRRGECLAIVGESGSGKSVTARTLVGLTGARATVSARRLGFAGRDLIRLREASWRRVRGRHIGLVLQDALVSLDPLRTAGAEIAEALRTHRVVDRAGVHSRVLSLLTDVGVPEPAQRAAQYPHQLSGGLRQRALIASALAAGPELLVADEPTTALDVTVQAQVLDLLRGLTAAGRSVLLISHDLAVVAGLADQVAVMYGGLVVEQGPTAAVLADPRHPYTQALLAAVPAMHAKGTRLSITPVDRPPATAGCPYAARCPRSDERCRAELPPAAGDEPAHRTLCWHPGPPAAVTAPVTAPVAAAVVPVAGTGRPGRGADAGPLVEVTAINQRFRSPDGSWRHAVRDVSFELFAGETLGVVGESGSGKTTVARIVLGMQAPDSGTVRFAGAPWSGLRERERRALRPRIQAVYQDPLGSFDPRFTTEKIIGEALGAAGVRRGQQRRDRVVDLLERVGLAPGLRRRRPPELSGGQRQRVAIARALATEPELLVCDEPVSALDVSVQAQILDLLAGLQHDLGVAMLFISHDLGVIHHISDRLVVMKDGLVVETGPVGQVFAQPAQEYTRTLLAAVPRPDLT</sequence>
<keyword evidence="8" id="KW-1185">Reference proteome</keyword>
<dbReference type="GO" id="GO:0005524">
    <property type="term" value="F:ATP binding"/>
    <property type="evidence" value="ECO:0007669"/>
    <property type="project" value="UniProtKB-KW"/>
</dbReference>
<dbReference type="Gene3D" id="3.40.50.300">
    <property type="entry name" value="P-loop containing nucleotide triphosphate hydrolases"/>
    <property type="match status" value="2"/>
</dbReference>
<dbReference type="NCBIfam" id="TIGR01727">
    <property type="entry name" value="oligo_HPY"/>
    <property type="match status" value="1"/>
</dbReference>
<evidence type="ECO:0000313" key="7">
    <source>
        <dbReference type="EMBL" id="KJE19777.1"/>
    </source>
</evidence>
<dbReference type="NCBIfam" id="NF008453">
    <property type="entry name" value="PRK11308.1"/>
    <property type="match status" value="2"/>
</dbReference>
<proteinExistence type="inferred from homology"/>
<evidence type="ECO:0000256" key="5">
    <source>
        <dbReference type="SAM" id="MobiDB-lite"/>
    </source>
</evidence>
<dbReference type="NCBIfam" id="NF007739">
    <property type="entry name" value="PRK10419.1"/>
    <property type="match status" value="2"/>
</dbReference>
<dbReference type="Pfam" id="PF00005">
    <property type="entry name" value="ABC_tran"/>
    <property type="match status" value="2"/>
</dbReference>
<evidence type="ECO:0000256" key="1">
    <source>
        <dbReference type="ARBA" id="ARBA00005417"/>
    </source>
</evidence>
<dbReference type="RefSeq" id="WP_242422967.1">
    <property type="nucleotide sequence ID" value="NZ_JYFN01000085.1"/>
</dbReference>
<feature type="domain" description="ABC transporter" evidence="6">
    <location>
        <begin position="432"/>
        <end position="676"/>
    </location>
</feature>
<comment type="caution">
    <text evidence="7">The sequence shown here is derived from an EMBL/GenBank/DDBJ whole genome shotgun (WGS) entry which is preliminary data.</text>
</comment>
<dbReference type="CDD" id="cd03257">
    <property type="entry name" value="ABC_NikE_OppD_transporters"/>
    <property type="match status" value="2"/>
</dbReference>
<dbReference type="SMART" id="SM00382">
    <property type="entry name" value="AAA"/>
    <property type="match status" value="2"/>
</dbReference>
<evidence type="ECO:0000313" key="8">
    <source>
        <dbReference type="Proteomes" id="UP000032545"/>
    </source>
</evidence>
<feature type="region of interest" description="Disordered" evidence="5">
    <location>
        <begin position="1"/>
        <end position="79"/>
    </location>
</feature>
<gene>
    <name evidence="7" type="ORF">FF36_05938</name>
</gene>
<dbReference type="PANTHER" id="PTHR43776">
    <property type="entry name" value="TRANSPORT ATP-BINDING PROTEIN"/>
    <property type="match status" value="1"/>
</dbReference>
<dbReference type="GO" id="GO:0015833">
    <property type="term" value="P:peptide transport"/>
    <property type="evidence" value="ECO:0007669"/>
    <property type="project" value="InterPro"/>
</dbReference>
<dbReference type="InterPro" id="IPR003439">
    <property type="entry name" value="ABC_transporter-like_ATP-bd"/>
</dbReference>